<dbReference type="InterPro" id="IPR011050">
    <property type="entry name" value="Pectin_lyase_fold/virulence"/>
</dbReference>
<sequence length="307" mass="31676">MSRGSLTSFKHPGGSFIISDVAMTTGKYWFVHSGDGDSSNSGTTQLDPMATVDQAINKATASEGDVIIVMPGHAESFTATNGFDVDKIGLTIRGLGQGSNRPTFTFADTDAQINIGAAGVLIENLRFNAGISAVVAGVQVEGAADVTFKNCDWYWGGTTGWDFVIALELEASSDRVTVENCRFLAEPAANAGAASAISFASSDNLIVRHCEFMGNYSTSCILNASASEGLMFTDNLVHNTNAGEPYLEVHASTTGIIADIRGLAGGATIAANAVAIAMVHCEPFVCNTTGTVAIVTGAGGDPSVDAD</sequence>
<dbReference type="Pfam" id="PF13229">
    <property type="entry name" value="Beta_helix"/>
    <property type="match status" value="1"/>
</dbReference>
<evidence type="ECO:0000313" key="2">
    <source>
        <dbReference type="EMBL" id="KKN55344.1"/>
    </source>
</evidence>
<name>A0A0F9RKR5_9ZZZZ</name>
<feature type="domain" description="Right handed beta helix" evidence="1">
    <location>
        <begin position="117"/>
        <end position="243"/>
    </location>
</feature>
<gene>
    <name evidence="2" type="ORF">LCGC14_0583340</name>
</gene>
<protein>
    <recommendedName>
        <fullName evidence="1">Right handed beta helix domain-containing protein</fullName>
    </recommendedName>
</protein>
<dbReference type="EMBL" id="LAZR01000889">
    <property type="protein sequence ID" value="KKN55344.1"/>
    <property type="molecule type" value="Genomic_DNA"/>
</dbReference>
<dbReference type="InterPro" id="IPR012334">
    <property type="entry name" value="Pectin_lyas_fold"/>
</dbReference>
<reference evidence="2" key="1">
    <citation type="journal article" date="2015" name="Nature">
        <title>Complex archaea that bridge the gap between prokaryotes and eukaryotes.</title>
        <authorList>
            <person name="Spang A."/>
            <person name="Saw J.H."/>
            <person name="Jorgensen S.L."/>
            <person name="Zaremba-Niedzwiedzka K."/>
            <person name="Martijn J."/>
            <person name="Lind A.E."/>
            <person name="van Eijk R."/>
            <person name="Schleper C."/>
            <person name="Guy L."/>
            <person name="Ettema T.J."/>
        </authorList>
    </citation>
    <scope>NUCLEOTIDE SEQUENCE</scope>
</reference>
<proteinExistence type="predicted"/>
<dbReference type="AlphaFoldDB" id="A0A0F9RKR5"/>
<accession>A0A0F9RKR5</accession>
<dbReference type="InterPro" id="IPR039448">
    <property type="entry name" value="Beta_helix"/>
</dbReference>
<dbReference type="SUPFAM" id="SSF51126">
    <property type="entry name" value="Pectin lyase-like"/>
    <property type="match status" value="1"/>
</dbReference>
<organism evidence="2">
    <name type="scientific">marine sediment metagenome</name>
    <dbReference type="NCBI Taxonomy" id="412755"/>
    <lineage>
        <taxon>unclassified sequences</taxon>
        <taxon>metagenomes</taxon>
        <taxon>ecological metagenomes</taxon>
    </lineage>
</organism>
<evidence type="ECO:0000259" key="1">
    <source>
        <dbReference type="Pfam" id="PF13229"/>
    </source>
</evidence>
<comment type="caution">
    <text evidence="2">The sequence shown here is derived from an EMBL/GenBank/DDBJ whole genome shotgun (WGS) entry which is preliminary data.</text>
</comment>
<dbReference type="Gene3D" id="2.160.20.10">
    <property type="entry name" value="Single-stranded right-handed beta-helix, Pectin lyase-like"/>
    <property type="match status" value="1"/>
</dbReference>